<sequence>MTVVTRREWALLAFILVYSFIPTFGGLFRVVELFGGPSIAPPNPRAVAAPLPVVLHILSSFLFCIVGGLQFLPSLRHHHPALHRAVGRVIASAGCVSGLTGLWMTHAYALPTELQGEWLYRTRIILSLSMVGLIAWAFLAIRVRNVTGHRAAMLRAYAIAQGASTQTVLGICWMIASGTELLGPVRDGMMIFSWAINFLAAEIVIGKVFASPSPQT</sequence>
<keyword evidence="1" id="KW-0472">Membrane</keyword>
<evidence type="ECO:0000256" key="1">
    <source>
        <dbReference type="SAM" id="Phobius"/>
    </source>
</evidence>
<feature type="transmembrane region" description="Helical" evidence="1">
    <location>
        <begin position="188"/>
        <end position="210"/>
    </location>
</feature>
<keyword evidence="1" id="KW-1133">Transmembrane helix</keyword>
<organism evidence="2 3">
    <name type="scientific">Jannaschia faecimaris</name>
    <dbReference type="NCBI Taxonomy" id="1244108"/>
    <lineage>
        <taxon>Bacteria</taxon>
        <taxon>Pseudomonadati</taxon>
        <taxon>Pseudomonadota</taxon>
        <taxon>Alphaproteobacteria</taxon>
        <taxon>Rhodobacterales</taxon>
        <taxon>Roseobacteraceae</taxon>
        <taxon>Jannaschia</taxon>
    </lineage>
</organism>
<dbReference type="OrthoDB" id="8759010at2"/>
<reference evidence="3" key="1">
    <citation type="submission" date="2016-10" db="EMBL/GenBank/DDBJ databases">
        <authorList>
            <person name="Varghese N."/>
            <person name="Submissions S."/>
        </authorList>
    </citation>
    <scope>NUCLEOTIDE SEQUENCE [LARGE SCALE GENOMIC DNA]</scope>
    <source>
        <strain evidence="3">DSM 100420</strain>
    </source>
</reference>
<dbReference type="RefSeq" id="WP_092646840.1">
    <property type="nucleotide sequence ID" value="NZ_FNPX01000013.1"/>
</dbReference>
<evidence type="ECO:0000313" key="3">
    <source>
        <dbReference type="Proteomes" id="UP000198914"/>
    </source>
</evidence>
<dbReference type="EMBL" id="FNPX01000013">
    <property type="protein sequence ID" value="SDZ40556.1"/>
    <property type="molecule type" value="Genomic_DNA"/>
</dbReference>
<accession>A0A1H3SRB6</accession>
<proteinExistence type="predicted"/>
<keyword evidence="1" id="KW-0812">Transmembrane</keyword>
<feature type="transmembrane region" description="Helical" evidence="1">
    <location>
        <begin position="9"/>
        <end position="31"/>
    </location>
</feature>
<name>A0A1H3SRB6_9RHOB</name>
<feature type="transmembrane region" description="Helical" evidence="1">
    <location>
        <begin position="85"/>
        <end position="104"/>
    </location>
</feature>
<dbReference type="Pfam" id="PF10067">
    <property type="entry name" value="DUF2306"/>
    <property type="match status" value="1"/>
</dbReference>
<dbReference type="Proteomes" id="UP000198914">
    <property type="component" value="Unassembled WGS sequence"/>
</dbReference>
<dbReference type="InterPro" id="IPR018750">
    <property type="entry name" value="DUF2306_membrane"/>
</dbReference>
<protein>
    <submittedName>
        <fullName evidence="2">Predicted membrane protein</fullName>
    </submittedName>
</protein>
<gene>
    <name evidence="2" type="ORF">SAMN05444004_11354</name>
</gene>
<feature type="transmembrane region" description="Helical" evidence="1">
    <location>
        <begin position="51"/>
        <end position="73"/>
    </location>
</feature>
<keyword evidence="3" id="KW-1185">Reference proteome</keyword>
<feature type="transmembrane region" description="Helical" evidence="1">
    <location>
        <begin position="156"/>
        <end position="176"/>
    </location>
</feature>
<evidence type="ECO:0000313" key="2">
    <source>
        <dbReference type="EMBL" id="SDZ40556.1"/>
    </source>
</evidence>
<feature type="transmembrane region" description="Helical" evidence="1">
    <location>
        <begin position="124"/>
        <end position="144"/>
    </location>
</feature>
<dbReference type="AlphaFoldDB" id="A0A1H3SRB6"/>